<dbReference type="InterPro" id="IPR008468">
    <property type="entry name" value="DMAP1"/>
</dbReference>
<keyword evidence="10" id="KW-1185">Reference proteome</keyword>
<comment type="subcellular location">
    <subcellularLocation>
        <location evidence="1">Nucleus</location>
    </subcellularLocation>
</comment>
<keyword evidence="2" id="KW-0156">Chromatin regulator</keyword>
<evidence type="ECO:0000256" key="4">
    <source>
        <dbReference type="ARBA" id="ARBA00023163"/>
    </source>
</evidence>
<gene>
    <name evidence="11" type="primary">LOC112693330</name>
</gene>
<protein>
    <recommendedName>
        <fullName evidence="6">DNA methyltransferase 1-associated protein 1</fullName>
    </recommendedName>
</protein>
<keyword evidence="11" id="KW-0489">Methyltransferase</keyword>
<evidence type="ECO:0000256" key="2">
    <source>
        <dbReference type="ARBA" id="ARBA00022853"/>
    </source>
</evidence>
<reference evidence="11" key="1">
    <citation type="submission" date="2025-08" db="UniProtKB">
        <authorList>
            <consortium name="RefSeq"/>
        </authorList>
    </citation>
    <scope>IDENTIFICATION</scope>
    <source>
        <tissue evidence="11">Whole body</tissue>
    </source>
</reference>
<dbReference type="Gene3D" id="1.10.10.60">
    <property type="entry name" value="Homeodomain-like"/>
    <property type="match status" value="1"/>
</dbReference>
<keyword evidence="5" id="KW-0539">Nucleus</keyword>
<feature type="compositionally biased region" description="Basic and acidic residues" evidence="7">
    <location>
        <begin position="1"/>
        <end position="13"/>
    </location>
</feature>
<evidence type="ECO:0000313" key="10">
    <source>
        <dbReference type="Proteomes" id="UP000694846"/>
    </source>
</evidence>
<keyword evidence="3" id="KW-0805">Transcription regulation</keyword>
<feature type="domain" description="DNA methyltransferase 1-associated 1" evidence="8">
    <location>
        <begin position="239"/>
        <end position="406"/>
    </location>
</feature>
<dbReference type="PANTHER" id="PTHR12855">
    <property type="entry name" value="DNA METHYLTRANSFERASE 1-ASSOCIATED PROTEIN 1 FAMILY MEMBER"/>
    <property type="match status" value="1"/>
</dbReference>
<dbReference type="GO" id="GO:0008168">
    <property type="term" value="F:methyltransferase activity"/>
    <property type="evidence" value="ECO:0007669"/>
    <property type="project" value="UniProtKB-KW"/>
</dbReference>
<evidence type="ECO:0000259" key="8">
    <source>
        <dbReference type="Pfam" id="PF05499"/>
    </source>
</evidence>
<dbReference type="GeneID" id="112693330"/>
<evidence type="ECO:0000256" key="6">
    <source>
        <dbReference type="ARBA" id="ARBA00067416"/>
    </source>
</evidence>
<feature type="compositionally biased region" description="Basic and acidic residues" evidence="7">
    <location>
        <begin position="273"/>
        <end position="286"/>
    </location>
</feature>
<evidence type="ECO:0000313" key="11">
    <source>
        <dbReference type="RefSeq" id="XP_025424106.1"/>
    </source>
</evidence>
<feature type="domain" description="DAMP1 SANT/Myb-like" evidence="9">
    <location>
        <begin position="118"/>
        <end position="199"/>
    </location>
</feature>
<feature type="region of interest" description="Disordered" evidence="7">
    <location>
        <begin position="443"/>
        <end position="463"/>
    </location>
</feature>
<dbReference type="InterPro" id="IPR027109">
    <property type="entry name" value="Swc4/Dmap1"/>
</dbReference>
<dbReference type="Pfam" id="PF05499">
    <property type="entry name" value="DMAP1"/>
    <property type="match status" value="1"/>
</dbReference>
<dbReference type="GO" id="GO:0003714">
    <property type="term" value="F:transcription corepressor activity"/>
    <property type="evidence" value="ECO:0007669"/>
    <property type="project" value="TreeGrafter"/>
</dbReference>
<keyword evidence="4" id="KW-0804">Transcription</keyword>
<evidence type="ECO:0000259" key="9">
    <source>
        <dbReference type="Pfam" id="PF16282"/>
    </source>
</evidence>
<keyword evidence="11" id="KW-0808">Transferase</keyword>
<feature type="region of interest" description="Disordered" evidence="7">
    <location>
        <begin position="271"/>
        <end position="290"/>
    </location>
</feature>
<evidence type="ECO:0000256" key="3">
    <source>
        <dbReference type="ARBA" id="ARBA00023015"/>
    </source>
</evidence>
<dbReference type="CTD" id="55929"/>
<dbReference type="Pfam" id="PF16282">
    <property type="entry name" value="SANT_DAMP1_like"/>
    <property type="match status" value="1"/>
</dbReference>
<dbReference type="FunFam" id="1.10.10.60:FF:000087">
    <property type="entry name" value="DNA methyltransferase 1-associated protein 1"/>
    <property type="match status" value="1"/>
</dbReference>
<dbReference type="Proteomes" id="UP000694846">
    <property type="component" value="Unplaced"/>
</dbReference>
<dbReference type="GO" id="GO:0032259">
    <property type="term" value="P:methylation"/>
    <property type="evidence" value="ECO:0007669"/>
    <property type="project" value="UniProtKB-KW"/>
</dbReference>
<name>A0A8B8GND0_9HEMI</name>
<dbReference type="GO" id="GO:0006338">
    <property type="term" value="P:chromatin remodeling"/>
    <property type="evidence" value="ECO:0007669"/>
    <property type="project" value="InterPro"/>
</dbReference>
<dbReference type="OrthoDB" id="19740at2759"/>
<organism evidence="10 11">
    <name type="scientific">Sipha flava</name>
    <name type="common">yellow sugarcane aphid</name>
    <dbReference type="NCBI Taxonomy" id="143950"/>
    <lineage>
        <taxon>Eukaryota</taxon>
        <taxon>Metazoa</taxon>
        <taxon>Ecdysozoa</taxon>
        <taxon>Arthropoda</taxon>
        <taxon>Hexapoda</taxon>
        <taxon>Insecta</taxon>
        <taxon>Pterygota</taxon>
        <taxon>Neoptera</taxon>
        <taxon>Paraneoptera</taxon>
        <taxon>Hemiptera</taxon>
        <taxon>Sternorrhyncha</taxon>
        <taxon>Aphidomorpha</taxon>
        <taxon>Aphidoidea</taxon>
        <taxon>Aphididae</taxon>
        <taxon>Sipha</taxon>
    </lineage>
</organism>
<proteinExistence type="predicted"/>
<dbReference type="GO" id="GO:0000812">
    <property type="term" value="C:Swr1 complex"/>
    <property type="evidence" value="ECO:0007669"/>
    <property type="project" value="TreeGrafter"/>
</dbReference>
<dbReference type="GO" id="GO:0035267">
    <property type="term" value="C:NuA4 histone acetyltransferase complex"/>
    <property type="evidence" value="ECO:0007669"/>
    <property type="project" value="InterPro"/>
</dbReference>
<dbReference type="PANTHER" id="PTHR12855:SF10">
    <property type="entry name" value="DNA METHYLTRANSFERASE 1-ASSOCIATED PROTEIN 1"/>
    <property type="match status" value="1"/>
</dbReference>
<evidence type="ECO:0000256" key="5">
    <source>
        <dbReference type="ARBA" id="ARBA00023242"/>
    </source>
</evidence>
<evidence type="ECO:0000256" key="1">
    <source>
        <dbReference type="ARBA" id="ARBA00004123"/>
    </source>
</evidence>
<sequence>MTEDIRDILDIDRGSGPQVSKEDILGTNKKKVSLPSGNRQNRRPEGMAREVYALLYNDKKDVPPVIETETGPTYKLQKARLGMRRVRPWIWAPFINPAREDGVAFFHWRRVADEGKEYPFAKFNKKIEIPSYTDIEYKEHLESETWSREETDRLFDMCQRFDLRFIVIQGRWNLEEYENAVKRSTEDLKDRYYSVCNTLTKVIRGGNINEAKMFDAEHETRRKQQLERLFSRTPKQIEEEQMLLQELRKIEARKRDRDRKTQDLQKLISAVDKQNDSRKSLKIDKKTPHHRKRIAVPVRPTRVDPNNFEATTIKFPDIKNSGVSTRSQRMKIPANVSQKKVKNVEQALQSLKIKLNPIPTEEVCQNYNDLRNEIVLLNELKAACSSSDFELQTLKHQYETLNPDGALKIEPVLMEEIASLSVNEDENDEETVIKIKQENKEQLETRDVTSTPRSVSKSVLDMI</sequence>
<dbReference type="GO" id="GO:0006281">
    <property type="term" value="P:DNA repair"/>
    <property type="evidence" value="ECO:0007669"/>
    <property type="project" value="InterPro"/>
</dbReference>
<feature type="region of interest" description="Disordered" evidence="7">
    <location>
        <begin position="1"/>
        <end position="23"/>
    </location>
</feature>
<dbReference type="GO" id="GO:0000122">
    <property type="term" value="P:negative regulation of transcription by RNA polymerase II"/>
    <property type="evidence" value="ECO:0007669"/>
    <property type="project" value="TreeGrafter"/>
</dbReference>
<dbReference type="InterPro" id="IPR032563">
    <property type="entry name" value="DAMP1_SANT-like"/>
</dbReference>
<evidence type="ECO:0000256" key="7">
    <source>
        <dbReference type="SAM" id="MobiDB-lite"/>
    </source>
</evidence>
<accession>A0A8B8GND0</accession>
<feature type="compositionally biased region" description="Polar residues" evidence="7">
    <location>
        <begin position="448"/>
        <end position="457"/>
    </location>
</feature>
<dbReference type="AlphaFoldDB" id="A0A8B8GND0"/>
<dbReference type="RefSeq" id="XP_025424106.1">
    <property type="nucleotide sequence ID" value="XM_025568321.1"/>
</dbReference>